<name>A0A813L3T2_POLGL</name>
<dbReference type="AlphaFoldDB" id="A0A813L3T2"/>
<gene>
    <name evidence="1" type="ORF">PGLA2088_LOCUS38814</name>
</gene>
<sequence length="194" mass="20814">AVISSSPDVVQREAIAAKFKELVAQGASPQEAALQAIKLVRQSAAGSAGRSAAEADMASPAPLSAPPEEVDVLCPAGPYTCFICTEAKESFERFLPHRCSVMPETLCCRSCFVAWVESQIDGDSAAIKCCHCDSTLEPAIVSRLVDAEHWQRYCSSALHRTLKQDAHFIWCPKCAGGGWVDANQPLSKCGWTCP</sequence>
<protein>
    <submittedName>
        <fullName evidence="1">Uncharacterized protein</fullName>
    </submittedName>
</protein>
<reference evidence="1" key="1">
    <citation type="submission" date="2021-02" db="EMBL/GenBank/DDBJ databases">
        <authorList>
            <person name="Dougan E. K."/>
            <person name="Rhodes N."/>
            <person name="Thang M."/>
            <person name="Chan C."/>
        </authorList>
    </citation>
    <scope>NUCLEOTIDE SEQUENCE</scope>
</reference>
<organism evidence="1 2">
    <name type="scientific">Polarella glacialis</name>
    <name type="common">Dinoflagellate</name>
    <dbReference type="NCBI Taxonomy" id="89957"/>
    <lineage>
        <taxon>Eukaryota</taxon>
        <taxon>Sar</taxon>
        <taxon>Alveolata</taxon>
        <taxon>Dinophyceae</taxon>
        <taxon>Suessiales</taxon>
        <taxon>Suessiaceae</taxon>
        <taxon>Polarella</taxon>
    </lineage>
</organism>
<evidence type="ECO:0000313" key="1">
    <source>
        <dbReference type="EMBL" id="CAE8715868.1"/>
    </source>
</evidence>
<dbReference type="EMBL" id="CAJNNW010032876">
    <property type="protein sequence ID" value="CAE8715868.1"/>
    <property type="molecule type" value="Genomic_DNA"/>
</dbReference>
<proteinExistence type="predicted"/>
<feature type="non-terminal residue" evidence="1">
    <location>
        <position position="194"/>
    </location>
</feature>
<dbReference type="Gene3D" id="3.30.40.10">
    <property type="entry name" value="Zinc/RING finger domain, C3HC4 (zinc finger)"/>
    <property type="match status" value="1"/>
</dbReference>
<dbReference type="Proteomes" id="UP000626109">
    <property type="component" value="Unassembled WGS sequence"/>
</dbReference>
<evidence type="ECO:0000313" key="2">
    <source>
        <dbReference type="Proteomes" id="UP000626109"/>
    </source>
</evidence>
<comment type="caution">
    <text evidence="1">The sequence shown here is derived from an EMBL/GenBank/DDBJ whole genome shotgun (WGS) entry which is preliminary data.</text>
</comment>
<feature type="non-terminal residue" evidence="1">
    <location>
        <position position="1"/>
    </location>
</feature>
<dbReference type="InterPro" id="IPR013083">
    <property type="entry name" value="Znf_RING/FYVE/PHD"/>
</dbReference>
<accession>A0A813L3T2</accession>